<keyword evidence="1" id="KW-0472">Membrane</keyword>
<reference evidence="2" key="1">
    <citation type="submission" date="2022-10" db="EMBL/GenBank/DDBJ databases">
        <title>Comparative genomics and taxonomic characterization of three novel marine species of genus Reichenbachiella exhibiting antioxidant and polysaccharide degradation activities.</title>
        <authorList>
            <person name="Muhammad N."/>
            <person name="Lee Y.-J."/>
            <person name="Ko J."/>
            <person name="Kim S.-G."/>
        </authorList>
    </citation>
    <scope>NUCLEOTIDE SEQUENCE</scope>
    <source>
        <strain evidence="2">Wsw4-B4</strain>
    </source>
</reference>
<evidence type="ECO:0000256" key="1">
    <source>
        <dbReference type="SAM" id="Phobius"/>
    </source>
</evidence>
<name>A0ABY6D4E5_9BACT</name>
<sequence length="308" mass="35838">MSQSIVNFLINWNSTMFILSPIAITVGILIFITFKIKLVRTKTHKEKYDLISKREYSYLLSMHISIAAAIFFICNTYAAEGLTHSFMWFWIRLFIALCIGVLYGYVAVLMLKFYYPSQQARRLKYHRYAPRINPKSGNKMKLLSEEEEDAYLDEGMQAEENVFSVDYDVWIDVETGDTLIEKYEGRLHALECDRCGFQTLKLEKEEITQEASDNEEGELIKHYKCSYCKRIKRRTVKLSTQKSASDFKITDATQFVDDPLHNDPRILAIKIEILTTGGGSQNFEFQNLNEARKFLNEFDLNQLKEGNN</sequence>
<keyword evidence="1" id="KW-1133">Transmembrane helix</keyword>
<dbReference type="RefSeq" id="WP_263052513.1">
    <property type="nucleotide sequence ID" value="NZ_CP106735.1"/>
</dbReference>
<dbReference type="Proteomes" id="UP001062165">
    <property type="component" value="Chromosome"/>
</dbReference>
<keyword evidence="1" id="KW-0812">Transmembrane</keyword>
<protein>
    <submittedName>
        <fullName evidence="2">Uncharacterized protein</fullName>
    </submittedName>
</protein>
<gene>
    <name evidence="2" type="ORF">N7E81_06685</name>
</gene>
<evidence type="ECO:0000313" key="3">
    <source>
        <dbReference type="Proteomes" id="UP001062165"/>
    </source>
</evidence>
<organism evidence="2 3">
    <name type="scientific">Reichenbachiella carrageenanivorans</name>
    <dbReference type="NCBI Taxonomy" id="2979869"/>
    <lineage>
        <taxon>Bacteria</taxon>
        <taxon>Pseudomonadati</taxon>
        <taxon>Bacteroidota</taxon>
        <taxon>Cytophagia</taxon>
        <taxon>Cytophagales</taxon>
        <taxon>Reichenbachiellaceae</taxon>
        <taxon>Reichenbachiella</taxon>
    </lineage>
</organism>
<dbReference type="EMBL" id="CP106735">
    <property type="protein sequence ID" value="UXX80784.1"/>
    <property type="molecule type" value="Genomic_DNA"/>
</dbReference>
<feature type="transmembrane region" description="Helical" evidence="1">
    <location>
        <begin position="90"/>
        <end position="115"/>
    </location>
</feature>
<accession>A0ABY6D4E5</accession>
<proteinExistence type="predicted"/>
<evidence type="ECO:0000313" key="2">
    <source>
        <dbReference type="EMBL" id="UXX80784.1"/>
    </source>
</evidence>
<feature type="transmembrane region" description="Helical" evidence="1">
    <location>
        <begin position="56"/>
        <end position="78"/>
    </location>
</feature>
<keyword evidence="3" id="KW-1185">Reference proteome</keyword>
<feature type="transmembrane region" description="Helical" evidence="1">
    <location>
        <begin position="16"/>
        <end position="36"/>
    </location>
</feature>